<comment type="caution">
    <text evidence="6">The sequence shown here is derived from an EMBL/GenBank/DDBJ whole genome shotgun (WGS) entry which is preliminary data.</text>
</comment>
<dbReference type="InterPro" id="IPR029039">
    <property type="entry name" value="Flavoprotein-like_sf"/>
</dbReference>
<accession>A0A179CN59</accession>
<dbReference type="InterPro" id="IPR003680">
    <property type="entry name" value="Flavodoxin_fold"/>
</dbReference>
<sequence length="184" mass="21895">MKILIINGYEKHVDSNGILTKTLFDTYLNELRQKNDVQISWVESYDRVQEQNKFLWADLVIIQFPIYWFQVPGKLKLYMDDVFGFYEFYGSGKRYGQNGLMNGTKYLLSTTWNAPKYAFNDEKEFFGGKDVDDVLFPMYCAFKYCGFKPFDENRRTLSFHDVIKNPKVDEYINEIKTFVKKHNL</sequence>
<name>A0A179CN59_9LACO</name>
<comment type="cofactor">
    <cofactor evidence="1">
        <name>FAD</name>
        <dbReference type="ChEBI" id="CHEBI:57692"/>
    </cofactor>
</comment>
<dbReference type="OrthoDB" id="9798454at2"/>
<dbReference type="Pfam" id="PF02525">
    <property type="entry name" value="Flavodoxin_2"/>
    <property type="match status" value="1"/>
</dbReference>
<dbReference type="SUPFAM" id="SSF52218">
    <property type="entry name" value="Flavoproteins"/>
    <property type="match status" value="1"/>
</dbReference>
<proteinExistence type="inferred from homology"/>
<dbReference type="Proteomes" id="UP000078520">
    <property type="component" value="Unassembled WGS sequence"/>
</dbReference>
<evidence type="ECO:0000313" key="7">
    <source>
        <dbReference type="Proteomes" id="UP000078520"/>
    </source>
</evidence>
<dbReference type="RefSeq" id="WP_064207593.1">
    <property type="nucleotide sequence ID" value="NZ_LVKC01000030.1"/>
</dbReference>
<evidence type="ECO:0000256" key="3">
    <source>
        <dbReference type="ARBA" id="ARBA00022827"/>
    </source>
</evidence>
<evidence type="ECO:0000256" key="1">
    <source>
        <dbReference type="ARBA" id="ARBA00001974"/>
    </source>
</evidence>
<comment type="similarity">
    <text evidence="4">Belongs to the oxidoreductase MdaB family.</text>
</comment>
<dbReference type="PANTHER" id="PTHR46305:SF3">
    <property type="entry name" value="NADPH:QUINONE OXIDOREDUCTASE MDAB"/>
    <property type="match status" value="1"/>
</dbReference>
<dbReference type="AlphaFoldDB" id="A0A179CN59"/>
<evidence type="ECO:0000256" key="2">
    <source>
        <dbReference type="ARBA" id="ARBA00022630"/>
    </source>
</evidence>
<gene>
    <name evidence="6" type="ORF">A3O14_01255</name>
</gene>
<protein>
    <submittedName>
        <fullName evidence="6">Flavodoxin</fullName>
    </submittedName>
</protein>
<feature type="domain" description="Flavodoxin-like fold" evidence="5">
    <location>
        <begin position="1"/>
        <end position="154"/>
    </location>
</feature>
<organism evidence="6 7">
    <name type="scientific">Ligilactobacillus aviarius</name>
    <dbReference type="NCBI Taxonomy" id="1606"/>
    <lineage>
        <taxon>Bacteria</taxon>
        <taxon>Bacillati</taxon>
        <taxon>Bacillota</taxon>
        <taxon>Bacilli</taxon>
        <taxon>Lactobacillales</taxon>
        <taxon>Lactobacillaceae</taxon>
        <taxon>Ligilactobacillus</taxon>
    </lineage>
</organism>
<evidence type="ECO:0000256" key="4">
    <source>
        <dbReference type="ARBA" id="ARBA00037981"/>
    </source>
</evidence>
<evidence type="ECO:0000313" key="6">
    <source>
        <dbReference type="EMBL" id="OAQ05997.1"/>
    </source>
</evidence>
<evidence type="ECO:0000259" key="5">
    <source>
        <dbReference type="Pfam" id="PF02525"/>
    </source>
</evidence>
<reference evidence="7" key="1">
    <citation type="submission" date="2016-03" db="EMBL/GenBank/DDBJ databases">
        <authorList>
            <person name="Johnson T.J."/>
            <person name="Youmans B."/>
            <person name="Case K."/>
            <person name="Noll S."/>
        </authorList>
    </citation>
    <scope>NUCLEOTIDE SEQUENCE [LARGE SCALE GENOMIC DNA]</scope>
    <source>
        <strain evidence="7">UMNLAv8</strain>
    </source>
</reference>
<keyword evidence="3" id="KW-0274">FAD</keyword>
<keyword evidence="2" id="KW-0285">Flavoprotein</keyword>
<dbReference type="PANTHER" id="PTHR46305">
    <property type="match status" value="1"/>
</dbReference>
<dbReference type="Gene3D" id="3.40.50.360">
    <property type="match status" value="1"/>
</dbReference>
<dbReference type="EMBL" id="LVKI01000061">
    <property type="protein sequence ID" value="OAQ05997.1"/>
    <property type="molecule type" value="Genomic_DNA"/>
</dbReference>
<dbReference type="InterPro" id="IPR052397">
    <property type="entry name" value="NADPH-QR_MdaB"/>
</dbReference>